<keyword evidence="4" id="KW-0808">Transferase</keyword>
<dbReference type="GO" id="GO:0016301">
    <property type="term" value="F:kinase activity"/>
    <property type="evidence" value="ECO:0007669"/>
    <property type="project" value="UniProtKB-KW"/>
</dbReference>
<dbReference type="EC" id="2.7.13.3" evidence="2"/>
<feature type="transmembrane region" description="Helical" evidence="9">
    <location>
        <begin position="78"/>
        <end position="95"/>
    </location>
</feature>
<feature type="domain" description="Signal transduction histidine kinase subgroup 3 dimerisation and phosphoacceptor" evidence="10">
    <location>
        <begin position="184"/>
        <end position="245"/>
    </location>
</feature>
<evidence type="ECO:0000256" key="5">
    <source>
        <dbReference type="ARBA" id="ARBA00022741"/>
    </source>
</evidence>
<dbReference type="PANTHER" id="PTHR24421:SF10">
    <property type="entry name" value="NITRATE_NITRITE SENSOR PROTEIN NARQ"/>
    <property type="match status" value="1"/>
</dbReference>
<evidence type="ECO:0000256" key="6">
    <source>
        <dbReference type="ARBA" id="ARBA00022777"/>
    </source>
</evidence>
<dbReference type="CDD" id="cd16917">
    <property type="entry name" value="HATPase_UhpB-NarQ-NarX-like"/>
    <property type="match status" value="1"/>
</dbReference>
<dbReference type="InterPro" id="IPR036890">
    <property type="entry name" value="HATPase_C_sf"/>
</dbReference>
<keyword evidence="7" id="KW-0067">ATP-binding</keyword>
<keyword evidence="5" id="KW-0547">Nucleotide-binding</keyword>
<organism evidence="11 12">
    <name type="scientific">Cytobacillus stercorigallinarum</name>
    <dbReference type="NCBI Taxonomy" id="2762240"/>
    <lineage>
        <taxon>Bacteria</taxon>
        <taxon>Bacillati</taxon>
        <taxon>Bacillota</taxon>
        <taxon>Bacilli</taxon>
        <taxon>Bacillales</taxon>
        <taxon>Bacillaceae</taxon>
        <taxon>Cytobacillus</taxon>
    </lineage>
</organism>
<dbReference type="Proteomes" id="UP000657931">
    <property type="component" value="Unassembled WGS sequence"/>
</dbReference>
<evidence type="ECO:0000313" key="12">
    <source>
        <dbReference type="Proteomes" id="UP000657931"/>
    </source>
</evidence>
<gene>
    <name evidence="11" type="ORF">H9655_11815</name>
</gene>
<proteinExistence type="predicted"/>
<dbReference type="PANTHER" id="PTHR24421">
    <property type="entry name" value="NITRATE/NITRITE SENSOR PROTEIN NARX-RELATED"/>
    <property type="match status" value="1"/>
</dbReference>
<dbReference type="Gene3D" id="1.20.5.1930">
    <property type="match status" value="1"/>
</dbReference>
<feature type="transmembrane region" description="Helical" evidence="9">
    <location>
        <begin position="102"/>
        <end position="119"/>
    </location>
</feature>
<protein>
    <recommendedName>
        <fullName evidence="2">histidine kinase</fullName>
        <ecNumber evidence="2">2.7.13.3</ecNumber>
    </recommendedName>
</protein>
<dbReference type="InterPro" id="IPR011712">
    <property type="entry name" value="Sig_transdc_His_kin_sub3_dim/P"/>
</dbReference>
<evidence type="ECO:0000256" key="9">
    <source>
        <dbReference type="SAM" id="Phobius"/>
    </source>
</evidence>
<dbReference type="Pfam" id="PF07730">
    <property type="entry name" value="HisKA_3"/>
    <property type="match status" value="1"/>
</dbReference>
<comment type="caution">
    <text evidence="11">The sequence shown here is derived from an EMBL/GenBank/DDBJ whole genome shotgun (WGS) entry which is preliminary data.</text>
</comment>
<comment type="catalytic activity">
    <reaction evidence="1">
        <text>ATP + protein L-histidine = ADP + protein N-phospho-L-histidine.</text>
        <dbReference type="EC" id="2.7.13.3"/>
    </reaction>
</comment>
<keyword evidence="8" id="KW-0902">Two-component regulatory system</keyword>
<name>A0ABR8QQI9_9BACI</name>
<evidence type="ECO:0000256" key="1">
    <source>
        <dbReference type="ARBA" id="ARBA00000085"/>
    </source>
</evidence>
<feature type="transmembrane region" description="Helical" evidence="9">
    <location>
        <begin position="125"/>
        <end position="145"/>
    </location>
</feature>
<keyword evidence="6 11" id="KW-0418">Kinase</keyword>
<evidence type="ECO:0000256" key="3">
    <source>
        <dbReference type="ARBA" id="ARBA00022553"/>
    </source>
</evidence>
<feature type="transmembrane region" description="Helical" evidence="9">
    <location>
        <begin position="29"/>
        <end position="49"/>
    </location>
</feature>
<evidence type="ECO:0000256" key="2">
    <source>
        <dbReference type="ARBA" id="ARBA00012438"/>
    </source>
</evidence>
<evidence type="ECO:0000256" key="7">
    <source>
        <dbReference type="ARBA" id="ARBA00022840"/>
    </source>
</evidence>
<dbReference type="InterPro" id="IPR050482">
    <property type="entry name" value="Sensor_HK_TwoCompSys"/>
</dbReference>
<evidence type="ECO:0000256" key="4">
    <source>
        <dbReference type="ARBA" id="ARBA00022679"/>
    </source>
</evidence>
<keyword evidence="12" id="KW-1185">Reference proteome</keyword>
<dbReference type="RefSeq" id="WP_191814175.1">
    <property type="nucleotide sequence ID" value="NZ_JACSQT010000005.1"/>
</dbReference>
<evidence type="ECO:0000313" key="11">
    <source>
        <dbReference type="EMBL" id="MBD7937707.1"/>
    </source>
</evidence>
<feature type="transmembrane region" description="Helical" evidence="9">
    <location>
        <begin position="54"/>
        <end position="72"/>
    </location>
</feature>
<dbReference type="EMBL" id="JACSQT010000005">
    <property type="protein sequence ID" value="MBD7937707.1"/>
    <property type="molecule type" value="Genomic_DNA"/>
</dbReference>
<evidence type="ECO:0000256" key="8">
    <source>
        <dbReference type="ARBA" id="ARBA00023012"/>
    </source>
</evidence>
<keyword evidence="9" id="KW-1133">Transmembrane helix</keyword>
<keyword evidence="9" id="KW-0812">Transmembrane</keyword>
<reference evidence="11 12" key="1">
    <citation type="submission" date="2020-08" db="EMBL/GenBank/DDBJ databases">
        <title>A Genomic Blueprint of the Chicken Gut Microbiome.</title>
        <authorList>
            <person name="Gilroy R."/>
            <person name="Ravi A."/>
            <person name="Getino M."/>
            <person name="Pursley I."/>
            <person name="Horton D.L."/>
            <person name="Alikhan N.-F."/>
            <person name="Baker D."/>
            <person name="Gharbi K."/>
            <person name="Hall N."/>
            <person name="Watson M."/>
            <person name="Adriaenssens E.M."/>
            <person name="Foster-Nyarko E."/>
            <person name="Jarju S."/>
            <person name="Secka A."/>
            <person name="Antonio M."/>
            <person name="Oren A."/>
            <person name="Chaudhuri R."/>
            <person name="La Ragione R.M."/>
            <person name="Hildebrand F."/>
            <person name="Pallen M.J."/>
        </authorList>
    </citation>
    <scope>NUCLEOTIDE SEQUENCE [LARGE SCALE GENOMIC DNA]</scope>
    <source>
        <strain evidence="11 12">Sa5YUA1</strain>
    </source>
</reference>
<sequence>MKLYWIWFLFNTVVWSFAILYFAGGASEITWRLLGLSVFFILFFLMPLVKEKPVVSTIIIAINALASVITLFPQQGEGFNPFLLLILSLLIAEAFYQLSTRLASMVVVVSVVGMISIILNTELSVSVISFILTYFACLIAALILFKQTKNAKDDFFLRYDALLSEYRRLKRGIASEEESARQEERTLIGHEIHDSVGHKLTALLMQIEVLRITANEKDKKQIQSLKTLASESLEETRNAVKVLKTNEVGGLQGILRLIRKLETESFIRIHFSVKHGAFTVPLTGEQSFVIFRSVQEALTNIMKHSNAREAEVSFEAPGGSVFRFEISNPVINNYRYKEGFGLISMRERLEKIGGKLEVHKTEEQFIVRGFIKITDQEGNDDTDTIG</sequence>
<feature type="transmembrane region" description="Helical" evidence="9">
    <location>
        <begin position="5"/>
        <end position="23"/>
    </location>
</feature>
<accession>A0ABR8QQI9</accession>
<keyword evidence="9" id="KW-0472">Membrane</keyword>
<keyword evidence="3" id="KW-0597">Phosphoprotein</keyword>
<dbReference type="Gene3D" id="3.30.565.10">
    <property type="entry name" value="Histidine kinase-like ATPase, C-terminal domain"/>
    <property type="match status" value="1"/>
</dbReference>
<evidence type="ECO:0000259" key="10">
    <source>
        <dbReference type="Pfam" id="PF07730"/>
    </source>
</evidence>